<evidence type="ECO:0000313" key="2">
    <source>
        <dbReference type="Proteomes" id="UP000045706"/>
    </source>
</evidence>
<dbReference type="Proteomes" id="UP000045706">
    <property type="component" value="Unassembled WGS sequence"/>
</dbReference>
<accession>A0A0G4M4U4</accession>
<protein>
    <submittedName>
        <fullName evidence="1">Uncharacterized protein</fullName>
    </submittedName>
</protein>
<sequence length="132" mass="14924">MSGIVVHYLRSWFPHVKCVAAPRVPPMLEASKVLQIRHLVDARRKFVPPLLVTANGLLNLLQSAVFPGEFCKRPHRVLVHLVAPLSIVFQVTRLGLTPCCFIICKMRSLDASSFCTMKPRRRMFHVYSLGMG</sequence>
<proteinExistence type="predicted"/>
<name>A0A0G4M4U4_VERLO</name>
<dbReference type="EMBL" id="CVQI01022001">
    <property type="protein sequence ID" value="CRK29278.1"/>
    <property type="molecule type" value="Genomic_DNA"/>
</dbReference>
<dbReference type="AlphaFoldDB" id="A0A0G4M4U4"/>
<gene>
    <name evidence="1" type="ORF">BN1723_014264</name>
</gene>
<evidence type="ECO:0000313" key="1">
    <source>
        <dbReference type="EMBL" id="CRK29278.1"/>
    </source>
</evidence>
<reference evidence="2" key="1">
    <citation type="submission" date="2015-05" db="EMBL/GenBank/DDBJ databases">
        <authorList>
            <person name="Fogelqvist Johan"/>
        </authorList>
    </citation>
    <scope>NUCLEOTIDE SEQUENCE [LARGE SCALE GENOMIC DNA]</scope>
</reference>
<organism evidence="1 2">
    <name type="scientific">Verticillium longisporum</name>
    <name type="common">Verticillium dahliae var. longisporum</name>
    <dbReference type="NCBI Taxonomy" id="100787"/>
    <lineage>
        <taxon>Eukaryota</taxon>
        <taxon>Fungi</taxon>
        <taxon>Dikarya</taxon>
        <taxon>Ascomycota</taxon>
        <taxon>Pezizomycotina</taxon>
        <taxon>Sordariomycetes</taxon>
        <taxon>Hypocreomycetidae</taxon>
        <taxon>Glomerellales</taxon>
        <taxon>Plectosphaerellaceae</taxon>
        <taxon>Verticillium</taxon>
    </lineage>
</organism>